<reference evidence="7 8" key="1">
    <citation type="submission" date="2020-08" db="EMBL/GenBank/DDBJ databases">
        <title>Sequencing the genomes of 1000 actinobacteria strains.</title>
        <authorList>
            <person name="Klenk H.-P."/>
        </authorList>
    </citation>
    <scope>NUCLEOTIDE SEQUENCE [LARGE SCALE GENOMIC DNA]</scope>
    <source>
        <strain evidence="7 8">DSM 102030</strain>
    </source>
</reference>
<dbReference type="Gene3D" id="1.10.357.10">
    <property type="entry name" value="Tetracycline Repressor, domain 2"/>
    <property type="match status" value="1"/>
</dbReference>
<keyword evidence="2 4" id="KW-0238">DNA-binding</keyword>
<accession>A0A7W7RET5</accession>
<feature type="domain" description="HTH tetR-type" evidence="6">
    <location>
        <begin position="22"/>
        <end position="82"/>
    </location>
</feature>
<dbReference type="EMBL" id="JACHJT010000001">
    <property type="protein sequence ID" value="MBB4930625.1"/>
    <property type="molecule type" value="Genomic_DNA"/>
</dbReference>
<evidence type="ECO:0000256" key="3">
    <source>
        <dbReference type="ARBA" id="ARBA00023163"/>
    </source>
</evidence>
<sequence>MTTEGHERQPRRRPATRKGRPTLTRELIAERALELAGTEGFPAVTMRRLASELGVTVRALYNYVDDRQEVIELATHAFTSRWEAPALTVDRWETGLRDYCGRLRELYRRYPRVLLVPLDESVGPGGVHSARLRNPDKVLGLLHDLGIDPQRAALIHAELGLKLFAFALLVDYRADQATGPARTNDALSLPESWLAAHASLDVPHLTEAHATGLSPDAIFAHIIDTLLAAIRAEVSVGTEPGPARPRS</sequence>
<dbReference type="GO" id="GO:0003700">
    <property type="term" value="F:DNA-binding transcription factor activity"/>
    <property type="evidence" value="ECO:0007669"/>
    <property type="project" value="TreeGrafter"/>
</dbReference>
<evidence type="ECO:0000256" key="2">
    <source>
        <dbReference type="ARBA" id="ARBA00023125"/>
    </source>
</evidence>
<evidence type="ECO:0000256" key="1">
    <source>
        <dbReference type="ARBA" id="ARBA00023015"/>
    </source>
</evidence>
<evidence type="ECO:0000256" key="5">
    <source>
        <dbReference type="SAM" id="MobiDB-lite"/>
    </source>
</evidence>
<organism evidence="7 8">
    <name type="scientific">Lipingzhangella halophila</name>
    <dbReference type="NCBI Taxonomy" id="1783352"/>
    <lineage>
        <taxon>Bacteria</taxon>
        <taxon>Bacillati</taxon>
        <taxon>Actinomycetota</taxon>
        <taxon>Actinomycetes</taxon>
        <taxon>Streptosporangiales</taxon>
        <taxon>Nocardiopsidaceae</taxon>
        <taxon>Lipingzhangella</taxon>
    </lineage>
</organism>
<keyword evidence="1" id="KW-0805">Transcription regulation</keyword>
<dbReference type="InterPro" id="IPR036271">
    <property type="entry name" value="Tet_transcr_reg_TetR-rel_C_sf"/>
</dbReference>
<dbReference type="PANTHER" id="PTHR30055:SF151">
    <property type="entry name" value="TRANSCRIPTIONAL REGULATORY PROTEIN"/>
    <property type="match status" value="1"/>
</dbReference>
<keyword evidence="8" id="KW-1185">Reference proteome</keyword>
<feature type="region of interest" description="Disordered" evidence="5">
    <location>
        <begin position="1"/>
        <end position="20"/>
    </location>
</feature>
<dbReference type="InterPro" id="IPR001647">
    <property type="entry name" value="HTH_TetR"/>
</dbReference>
<dbReference type="AlphaFoldDB" id="A0A7W7RET5"/>
<dbReference type="SUPFAM" id="SSF46689">
    <property type="entry name" value="Homeodomain-like"/>
    <property type="match status" value="1"/>
</dbReference>
<dbReference type="RefSeq" id="WP_221445393.1">
    <property type="nucleotide sequence ID" value="NZ_JACHJT010000001.1"/>
</dbReference>
<proteinExistence type="predicted"/>
<name>A0A7W7RET5_9ACTN</name>
<evidence type="ECO:0000256" key="4">
    <source>
        <dbReference type="PROSITE-ProRule" id="PRU00335"/>
    </source>
</evidence>
<evidence type="ECO:0000313" key="8">
    <source>
        <dbReference type="Proteomes" id="UP000523007"/>
    </source>
</evidence>
<dbReference type="GO" id="GO:0000976">
    <property type="term" value="F:transcription cis-regulatory region binding"/>
    <property type="evidence" value="ECO:0007669"/>
    <property type="project" value="TreeGrafter"/>
</dbReference>
<dbReference type="InterPro" id="IPR050109">
    <property type="entry name" value="HTH-type_TetR-like_transc_reg"/>
</dbReference>
<dbReference type="PANTHER" id="PTHR30055">
    <property type="entry name" value="HTH-TYPE TRANSCRIPTIONAL REGULATOR RUTR"/>
    <property type="match status" value="1"/>
</dbReference>
<evidence type="ECO:0000313" key="7">
    <source>
        <dbReference type="EMBL" id="MBB4930625.1"/>
    </source>
</evidence>
<evidence type="ECO:0000259" key="6">
    <source>
        <dbReference type="PROSITE" id="PS50977"/>
    </source>
</evidence>
<feature type="DNA-binding region" description="H-T-H motif" evidence="4">
    <location>
        <begin position="45"/>
        <end position="64"/>
    </location>
</feature>
<dbReference type="Proteomes" id="UP000523007">
    <property type="component" value="Unassembled WGS sequence"/>
</dbReference>
<protein>
    <submittedName>
        <fullName evidence="7">AcrR family transcriptional regulator</fullName>
    </submittedName>
</protein>
<dbReference type="PROSITE" id="PS50977">
    <property type="entry name" value="HTH_TETR_2"/>
    <property type="match status" value="1"/>
</dbReference>
<feature type="compositionally biased region" description="Basic residues" evidence="5">
    <location>
        <begin position="9"/>
        <end position="20"/>
    </location>
</feature>
<dbReference type="InterPro" id="IPR009057">
    <property type="entry name" value="Homeodomain-like_sf"/>
</dbReference>
<dbReference type="Pfam" id="PF00440">
    <property type="entry name" value="TetR_N"/>
    <property type="match status" value="1"/>
</dbReference>
<comment type="caution">
    <text evidence="7">The sequence shown here is derived from an EMBL/GenBank/DDBJ whole genome shotgun (WGS) entry which is preliminary data.</text>
</comment>
<gene>
    <name evidence="7" type="ORF">F4561_001445</name>
</gene>
<dbReference type="SUPFAM" id="SSF48498">
    <property type="entry name" value="Tetracyclin repressor-like, C-terminal domain"/>
    <property type="match status" value="1"/>
</dbReference>
<keyword evidence="3" id="KW-0804">Transcription</keyword>